<dbReference type="CDD" id="cd00085">
    <property type="entry name" value="HNHc"/>
    <property type="match status" value="1"/>
</dbReference>
<gene>
    <name evidence="4" type="ORF">O1R50_13385</name>
</gene>
<dbReference type="AlphaFoldDB" id="A0A9X3PBQ9"/>
<name>A0A9X3PBQ9_9ACTN</name>
<dbReference type="Pfam" id="PF01844">
    <property type="entry name" value="HNH"/>
    <property type="match status" value="1"/>
</dbReference>
<dbReference type="InterPro" id="IPR003870">
    <property type="entry name" value="DUF222"/>
</dbReference>
<dbReference type="EMBL" id="JAPZVP010000009">
    <property type="protein sequence ID" value="MDA1360623.1"/>
    <property type="molecule type" value="Genomic_DNA"/>
</dbReference>
<dbReference type="InterPro" id="IPR002711">
    <property type="entry name" value="HNH"/>
</dbReference>
<protein>
    <submittedName>
        <fullName evidence="4">DUF222 domain-containing protein</fullName>
    </submittedName>
</protein>
<dbReference type="SMART" id="SM00507">
    <property type="entry name" value="HNHc"/>
    <property type="match status" value="1"/>
</dbReference>
<keyword evidence="5" id="KW-1185">Reference proteome</keyword>
<dbReference type="GO" id="GO:0008270">
    <property type="term" value="F:zinc ion binding"/>
    <property type="evidence" value="ECO:0007669"/>
    <property type="project" value="InterPro"/>
</dbReference>
<proteinExistence type="inferred from homology"/>
<dbReference type="InterPro" id="IPR003615">
    <property type="entry name" value="HNH_nuc"/>
</dbReference>
<dbReference type="RefSeq" id="WP_270110649.1">
    <property type="nucleotide sequence ID" value="NZ_JAPZVP010000009.1"/>
</dbReference>
<feature type="domain" description="HNH nuclease" evidence="3">
    <location>
        <begin position="147"/>
        <end position="198"/>
    </location>
</feature>
<dbReference type="Pfam" id="PF02720">
    <property type="entry name" value="DUF222"/>
    <property type="match status" value="1"/>
</dbReference>
<sequence length="433" mass="46972">MEVNQRADGMWDIEGLLTDDTGKLISNALKTAVPPPRQDEADEDGLLPRVSGRNAEALHQMAAAYGTGPSAPERHGHTATLNLTCDVETLRGEKTGRLPKLDGKTISLAKARLLACEAGVIPSVFDYSTGEAIELGRAKRLPNAALRRKLELEQTEGCAWSGCRAPISWTEAHHLEHWADGGLTTAENLILLCRFHHGRIHTGDWDIAKTGPGQVAIRHKRTGATDAEWEADSDLPNGQGAEEFSRSLKRQLDEYANWLVHKRMEASIARTREQFRESDAAEVKACRVIEPALAAKPATPVVHREDSGGPPFLTCPQRATAGGSAGQRQRSPIPKGDRAPQHVRGREGIGGVQRGGTPPREVPPAGRNAAWSGADLFVAARPKQGPRRAGKPQSRLVPPPPRCRCQVAARPPRDPRRGPPLPHPSVAARLNRR</sequence>
<feature type="region of interest" description="Disordered" evidence="2">
    <location>
        <begin position="299"/>
        <end position="433"/>
    </location>
</feature>
<dbReference type="Proteomes" id="UP001146067">
    <property type="component" value="Unassembled WGS sequence"/>
</dbReference>
<reference evidence="4" key="1">
    <citation type="submission" date="2022-12" db="EMBL/GenBank/DDBJ databases">
        <title>Gycomyces niveus sp.nov.,a novel actinomycete isolated from soil in Shouguan.</title>
        <authorList>
            <person name="Yang X."/>
        </authorList>
    </citation>
    <scope>NUCLEOTIDE SEQUENCE</scope>
    <source>
        <strain evidence="4">NEAU-A15</strain>
    </source>
</reference>
<comment type="caution">
    <text evidence="4">The sequence shown here is derived from an EMBL/GenBank/DDBJ whole genome shotgun (WGS) entry which is preliminary data.</text>
</comment>
<dbReference type="Gene3D" id="1.10.30.50">
    <property type="match status" value="1"/>
</dbReference>
<evidence type="ECO:0000259" key="3">
    <source>
        <dbReference type="SMART" id="SM00507"/>
    </source>
</evidence>
<organism evidence="4 5">
    <name type="scientific">Glycomyces luteolus</name>
    <dbReference type="NCBI Taxonomy" id="2670330"/>
    <lineage>
        <taxon>Bacteria</taxon>
        <taxon>Bacillati</taxon>
        <taxon>Actinomycetota</taxon>
        <taxon>Actinomycetes</taxon>
        <taxon>Glycomycetales</taxon>
        <taxon>Glycomycetaceae</taxon>
        <taxon>Glycomyces</taxon>
    </lineage>
</organism>
<dbReference type="GO" id="GO:0003676">
    <property type="term" value="F:nucleic acid binding"/>
    <property type="evidence" value="ECO:0007669"/>
    <property type="project" value="InterPro"/>
</dbReference>
<evidence type="ECO:0000256" key="1">
    <source>
        <dbReference type="ARBA" id="ARBA00023450"/>
    </source>
</evidence>
<comment type="similarity">
    <text evidence="1">Belongs to the Rv1128c/1148c/1588c/1702c/1945/3466 family.</text>
</comment>
<evidence type="ECO:0000256" key="2">
    <source>
        <dbReference type="SAM" id="MobiDB-lite"/>
    </source>
</evidence>
<feature type="compositionally biased region" description="Basic and acidic residues" evidence="2">
    <location>
        <begin position="335"/>
        <end position="347"/>
    </location>
</feature>
<evidence type="ECO:0000313" key="5">
    <source>
        <dbReference type="Proteomes" id="UP001146067"/>
    </source>
</evidence>
<dbReference type="GO" id="GO:0004519">
    <property type="term" value="F:endonuclease activity"/>
    <property type="evidence" value="ECO:0007669"/>
    <property type="project" value="InterPro"/>
</dbReference>
<accession>A0A9X3PBQ9</accession>
<evidence type="ECO:0000313" key="4">
    <source>
        <dbReference type="EMBL" id="MDA1360623.1"/>
    </source>
</evidence>